<dbReference type="RefSeq" id="WP_013537730.1">
    <property type="nucleotide sequence ID" value="NC_014926.1"/>
</dbReference>
<keyword evidence="6" id="KW-1185">Reference proteome</keyword>
<dbReference type="Pfam" id="PF03065">
    <property type="entry name" value="Glyco_hydro_57"/>
    <property type="match status" value="1"/>
</dbReference>
<gene>
    <name evidence="5" type="ordered locus">Theam_0977</name>
</gene>
<accession>E8T249</accession>
<dbReference type="eggNOG" id="COG1449">
    <property type="taxonomic scope" value="Bacteria"/>
</dbReference>
<dbReference type="InterPro" id="IPR004300">
    <property type="entry name" value="Glyco_hydro_57_N"/>
</dbReference>
<evidence type="ECO:0000256" key="3">
    <source>
        <dbReference type="RuleBase" id="RU361196"/>
    </source>
</evidence>
<dbReference type="OrthoDB" id="9759321at2"/>
<dbReference type="PANTHER" id="PTHR36306:SF1">
    <property type="entry name" value="ALPHA-AMYLASE-RELATED"/>
    <property type="match status" value="1"/>
</dbReference>
<evidence type="ECO:0000256" key="2">
    <source>
        <dbReference type="ARBA" id="ARBA00023277"/>
    </source>
</evidence>
<comment type="similarity">
    <text evidence="1 3">Belongs to the glycosyl hydrolase 57 family.</text>
</comment>
<dbReference type="EMBL" id="CP002444">
    <property type="protein sequence ID" value="ADU96944.1"/>
    <property type="molecule type" value="Genomic_DNA"/>
</dbReference>
<evidence type="ECO:0000256" key="1">
    <source>
        <dbReference type="ARBA" id="ARBA00006821"/>
    </source>
</evidence>
<evidence type="ECO:0000313" key="5">
    <source>
        <dbReference type="EMBL" id="ADU96944.1"/>
    </source>
</evidence>
<dbReference type="GO" id="GO:0016787">
    <property type="term" value="F:hydrolase activity"/>
    <property type="evidence" value="ECO:0007669"/>
    <property type="project" value="UniProtKB-KW"/>
</dbReference>
<protein>
    <submittedName>
        <fullName evidence="5">Glycoside hydrolase family 57</fullName>
    </submittedName>
</protein>
<keyword evidence="2 3" id="KW-0119">Carbohydrate metabolism</keyword>
<keyword evidence="5" id="KW-0378">Hydrolase</keyword>
<feature type="domain" description="Glycoside hydrolase family 57 N-terminal" evidence="4">
    <location>
        <begin position="11"/>
        <end position="415"/>
    </location>
</feature>
<reference evidence="5" key="1">
    <citation type="submission" date="2011-01" db="EMBL/GenBank/DDBJ databases">
        <title>Complete sequence of chromosome of Thermovibrio ammonificans HB-1.</title>
        <authorList>
            <consortium name="US DOE Joint Genome Institute"/>
            <person name="Lucas S."/>
            <person name="Copeland A."/>
            <person name="Lapidus A."/>
            <person name="Cheng J.-F."/>
            <person name="Goodwin L."/>
            <person name="Pitluck S."/>
            <person name="Davenport K."/>
            <person name="Detter J.C."/>
            <person name="Han C."/>
            <person name="Tapia R."/>
            <person name="Land M."/>
            <person name="Hauser L."/>
            <person name="Kyrpides N."/>
            <person name="Ivanova N."/>
            <person name="Ovchinnikova G."/>
            <person name="Vetriani C."/>
            <person name="Woyke T."/>
        </authorList>
    </citation>
    <scope>NUCLEOTIDE SEQUENCE [LARGE SCALE GENOMIC DNA]</scope>
    <source>
        <strain evidence="5">HB-1</strain>
    </source>
</reference>
<evidence type="ECO:0000259" key="4">
    <source>
        <dbReference type="Pfam" id="PF03065"/>
    </source>
</evidence>
<dbReference type="InterPro" id="IPR011330">
    <property type="entry name" value="Glyco_hydro/deAcase_b/a-brl"/>
</dbReference>
<dbReference type="KEGG" id="tam:Theam_0977"/>
<dbReference type="GO" id="GO:0005975">
    <property type="term" value="P:carbohydrate metabolic process"/>
    <property type="evidence" value="ECO:0007669"/>
    <property type="project" value="InterPro"/>
</dbReference>
<sequence>MDRGERVKLVLLWHMHQPLYRNGITGEYEMPWVFLHGIKDYYDMAWHASKFEGLKVTFNLTPVLIKQLKEYGEGKANCKFLELMKRPVKELQNHEKRWLLQFLFHGNVETMVKPFKHYYELFLRFERESQEGSFLKNLTSQDFLNLEVLFLLSWCGRYLRENSRVVKRLVEKESVFSEEEKLELIGELLRFTGKVIPLYSRLSREGKVEVSTTPYYHPILPLLLNIEAAKESTPDVRLPALHVNFKDDAELQTEKAIKEVKELFDFKGGVWPAEGGVSEEALKLLKEKGANWCATDEEVLFKSLSRRFGTREPLYRVYSYEGLKLLFRDRELSDLIGFVYKSWREDDAVEDFTGRLKRIGEQFKEPVVSVILDGENCWEFYRENGYPFREKLYRTLSQLEWVESVFPSELEATEKLERVVAGSWIGGNFLTWVGDREKNRAWELLGITKLNLEEERENDNYRKAKEKLLAAEGSDWFWWFGKGHYTPFSQTFDRLFRSNLIAVYKLLNKTIPQELFTPISRFKSSASEPPRNFVKAQVDGQVTSYYEWLEAGKVDLLEFSTMATQGFVMRELYYGYDRNGNLYLRVDGDWKRLKGRRFQVVFEISGKEKKSFTVEPNGTVTGCKGAKGALNRILEVEIPAECLSERGRLYLTVKLVVDGKVVEEAPFLSYALLDLSRDFSSEWMV</sequence>
<proteinExistence type="inferred from homology"/>
<evidence type="ECO:0000313" key="6">
    <source>
        <dbReference type="Proteomes" id="UP000006362"/>
    </source>
</evidence>
<dbReference type="CDD" id="cd10796">
    <property type="entry name" value="GH57N_APU"/>
    <property type="match status" value="1"/>
</dbReference>
<name>E8T249_THEA1</name>
<dbReference type="STRING" id="648996.Theam_0977"/>
<organism evidence="5 6">
    <name type="scientific">Thermovibrio ammonificans (strain DSM 15698 / JCM 12110 / HB-1)</name>
    <dbReference type="NCBI Taxonomy" id="648996"/>
    <lineage>
        <taxon>Bacteria</taxon>
        <taxon>Pseudomonadati</taxon>
        <taxon>Aquificota</taxon>
        <taxon>Aquificia</taxon>
        <taxon>Desulfurobacteriales</taxon>
        <taxon>Desulfurobacteriaceae</taxon>
        <taxon>Thermovibrio</taxon>
    </lineage>
</organism>
<dbReference type="AlphaFoldDB" id="E8T249"/>
<dbReference type="SUPFAM" id="SSF88713">
    <property type="entry name" value="Glycoside hydrolase/deacetylase"/>
    <property type="match status" value="1"/>
</dbReference>
<dbReference type="InterPro" id="IPR027291">
    <property type="entry name" value="Glyco_hydro_38_N_sf"/>
</dbReference>
<dbReference type="InterPro" id="IPR052046">
    <property type="entry name" value="GH57_Enzymes"/>
</dbReference>
<dbReference type="Proteomes" id="UP000006362">
    <property type="component" value="Chromosome"/>
</dbReference>
<dbReference type="HOGENOM" id="CLU_005603_1_0_0"/>
<dbReference type="PANTHER" id="PTHR36306">
    <property type="entry name" value="ALPHA-AMYLASE-RELATED-RELATED"/>
    <property type="match status" value="1"/>
</dbReference>
<dbReference type="Gene3D" id="3.20.110.10">
    <property type="entry name" value="Glycoside hydrolase 38, N terminal domain"/>
    <property type="match status" value="1"/>
</dbReference>